<accession>A0ABY2JJ37</accession>
<organism evidence="10 11">
    <name type="scientific">Cryobacterium sandaracinum</name>
    <dbReference type="NCBI Taxonomy" id="1259247"/>
    <lineage>
        <taxon>Bacteria</taxon>
        <taxon>Bacillati</taxon>
        <taxon>Actinomycetota</taxon>
        <taxon>Actinomycetes</taxon>
        <taxon>Micrococcales</taxon>
        <taxon>Microbacteriaceae</taxon>
        <taxon>Cryobacterium</taxon>
    </lineage>
</organism>
<comment type="caution">
    <text evidence="10">The sequence shown here is derived from an EMBL/GenBank/DDBJ whole genome shotgun (WGS) entry which is preliminary data.</text>
</comment>
<feature type="transmembrane region" description="Helical" evidence="8">
    <location>
        <begin position="147"/>
        <end position="165"/>
    </location>
</feature>
<evidence type="ECO:0000256" key="6">
    <source>
        <dbReference type="ARBA" id="ARBA00043993"/>
    </source>
</evidence>
<proteinExistence type="inferred from homology"/>
<name>A0ABY2JJ37_9MICO</name>
<feature type="transmembrane region" description="Helical" evidence="8">
    <location>
        <begin position="125"/>
        <end position="141"/>
    </location>
</feature>
<reference evidence="10 11" key="1">
    <citation type="submission" date="2019-03" db="EMBL/GenBank/DDBJ databases">
        <title>Genomics of glacier-inhabiting Cryobacterium strains.</title>
        <authorList>
            <person name="Liu Q."/>
            <person name="Xin Y.-H."/>
        </authorList>
    </citation>
    <scope>NUCLEOTIDE SEQUENCE [LARGE SCALE GENOMIC DNA]</scope>
    <source>
        <strain evidence="10 11">TMT2-16</strain>
    </source>
</reference>
<evidence type="ECO:0000256" key="4">
    <source>
        <dbReference type="ARBA" id="ARBA00022989"/>
    </source>
</evidence>
<evidence type="ECO:0000256" key="7">
    <source>
        <dbReference type="SAM" id="MobiDB-lite"/>
    </source>
</evidence>
<keyword evidence="3 8" id="KW-0812">Transmembrane</keyword>
<comment type="similarity">
    <text evidence="6">Belongs to the YccS/YhfK family.</text>
</comment>
<evidence type="ECO:0000256" key="8">
    <source>
        <dbReference type="SAM" id="Phobius"/>
    </source>
</evidence>
<dbReference type="PANTHER" id="PTHR30509:SF9">
    <property type="entry name" value="MULTIDRUG RESISTANCE PROTEIN MDTO"/>
    <property type="match status" value="1"/>
</dbReference>
<evidence type="ECO:0000256" key="1">
    <source>
        <dbReference type="ARBA" id="ARBA00004651"/>
    </source>
</evidence>
<evidence type="ECO:0000256" key="5">
    <source>
        <dbReference type="ARBA" id="ARBA00023136"/>
    </source>
</evidence>
<evidence type="ECO:0000256" key="2">
    <source>
        <dbReference type="ARBA" id="ARBA00022475"/>
    </source>
</evidence>
<dbReference type="EMBL" id="SOGO01000006">
    <property type="protein sequence ID" value="TFD07196.1"/>
    <property type="molecule type" value="Genomic_DNA"/>
</dbReference>
<keyword evidence="11" id="KW-1185">Reference proteome</keyword>
<evidence type="ECO:0000259" key="9">
    <source>
        <dbReference type="Pfam" id="PF13515"/>
    </source>
</evidence>
<feature type="transmembrane region" description="Helical" evidence="8">
    <location>
        <begin position="197"/>
        <end position="217"/>
    </location>
</feature>
<dbReference type="InterPro" id="IPR049453">
    <property type="entry name" value="Memb_transporter_dom"/>
</dbReference>
<keyword evidence="5 8" id="KW-0472">Membrane</keyword>
<feature type="region of interest" description="Disordered" evidence="7">
    <location>
        <begin position="1"/>
        <end position="20"/>
    </location>
</feature>
<feature type="domain" description="Integral membrane bound transporter" evidence="9">
    <location>
        <begin position="85"/>
        <end position="207"/>
    </location>
</feature>
<evidence type="ECO:0000256" key="3">
    <source>
        <dbReference type="ARBA" id="ARBA00022692"/>
    </source>
</evidence>
<dbReference type="PANTHER" id="PTHR30509">
    <property type="entry name" value="P-HYDROXYBENZOIC ACID EFFLUX PUMP SUBUNIT-RELATED"/>
    <property type="match status" value="1"/>
</dbReference>
<gene>
    <name evidence="10" type="ORF">E3T25_00255</name>
</gene>
<dbReference type="Proteomes" id="UP000297851">
    <property type="component" value="Unassembled WGS sequence"/>
</dbReference>
<protein>
    <submittedName>
        <fullName evidence="10">FUSC family protein</fullName>
    </submittedName>
</protein>
<evidence type="ECO:0000313" key="11">
    <source>
        <dbReference type="Proteomes" id="UP000297851"/>
    </source>
</evidence>
<keyword evidence="4 8" id="KW-1133">Transmembrane helix</keyword>
<dbReference type="Pfam" id="PF13515">
    <property type="entry name" value="FUSC_2"/>
    <property type="match status" value="1"/>
</dbReference>
<comment type="subcellular location">
    <subcellularLocation>
        <location evidence="1">Cell membrane</location>
        <topology evidence="1">Multi-pass membrane protein</topology>
    </subcellularLocation>
</comment>
<sequence length="402" mass="43411">MASAGGPRCPAGTKSCSVPAPTTTCPSTQGFNGAGTGTGPTSLCIRLAHAFDYPRQVRINTRLRSTSRIPLLQAVKTSVAVALGWILSQLLLDTEQLPVFAAIAALLVVQPNINQTLGRAVERSLGVIGGVIIAYGVGVAFGQSSWVVLLAIVFCIMLAWALRLAPSSASQIPISAMLLLTIGTATAEYARDRIVETIIGAAAALLVNALIVPPVLLRPAHAAVIRLAYEIADTLDRIVDALRFPQKASQIEEMMIKVRLLRPMLAKADQALKQAEESLTLNPRHAVNRRLLDIDEELFARLTSLVARAIGMTRSLRDHYDHSLHLEPTVLAITVELSRAAHDLRLLAEQVDHPGVQQVSLPQEPPTLTAPLIIATPHPQHWILIGSLMEDLRRVREEIKGE</sequence>
<evidence type="ECO:0000313" key="10">
    <source>
        <dbReference type="EMBL" id="TFD07196.1"/>
    </source>
</evidence>
<keyword evidence="2" id="KW-1003">Cell membrane</keyword>